<protein>
    <recommendedName>
        <fullName evidence="5">Transmembrane protein</fullName>
    </recommendedName>
</protein>
<gene>
    <name evidence="3" type="ORF">XAT740_LOCUS55926</name>
</gene>
<evidence type="ECO:0000313" key="4">
    <source>
        <dbReference type="Proteomes" id="UP000663828"/>
    </source>
</evidence>
<name>A0A816F4N8_ADIRI</name>
<dbReference type="EMBL" id="CAJNOR010010700">
    <property type="protein sequence ID" value="CAF1656005.1"/>
    <property type="molecule type" value="Genomic_DNA"/>
</dbReference>
<feature type="signal peptide" evidence="2">
    <location>
        <begin position="1"/>
        <end position="18"/>
    </location>
</feature>
<keyword evidence="4" id="KW-1185">Reference proteome</keyword>
<keyword evidence="1" id="KW-0472">Membrane</keyword>
<dbReference type="AlphaFoldDB" id="A0A816F4N8"/>
<evidence type="ECO:0000256" key="2">
    <source>
        <dbReference type="SAM" id="SignalP"/>
    </source>
</evidence>
<dbReference type="Proteomes" id="UP000663828">
    <property type="component" value="Unassembled WGS sequence"/>
</dbReference>
<organism evidence="3 4">
    <name type="scientific">Adineta ricciae</name>
    <name type="common">Rotifer</name>
    <dbReference type="NCBI Taxonomy" id="249248"/>
    <lineage>
        <taxon>Eukaryota</taxon>
        <taxon>Metazoa</taxon>
        <taxon>Spiralia</taxon>
        <taxon>Gnathifera</taxon>
        <taxon>Rotifera</taxon>
        <taxon>Eurotatoria</taxon>
        <taxon>Bdelloidea</taxon>
        <taxon>Adinetida</taxon>
        <taxon>Adinetidae</taxon>
        <taxon>Adineta</taxon>
    </lineage>
</organism>
<accession>A0A816F4N8</accession>
<keyword evidence="2" id="KW-0732">Signal</keyword>
<comment type="caution">
    <text evidence="3">The sequence shown here is derived from an EMBL/GenBank/DDBJ whole genome shotgun (WGS) entry which is preliminary data.</text>
</comment>
<evidence type="ECO:0000256" key="1">
    <source>
        <dbReference type="SAM" id="Phobius"/>
    </source>
</evidence>
<sequence length="192" mass="22380">MSMNLILNFLLFITDIHSKLITYKIYQTNDLCRDNWQGSICLPIFPLNRSDQPFIIQIDTYKSNLCPTETFVYIRTIQCIYCSKQVHDIYCKHKRKRRMAPREEESNYRNYFSIATISLASVLIVGSVFTLLFLKRSQAHTNLLELIPPTQQSSSNIKSLNHIKVPQTIKSVPTNLFQPTHLSVPRRVKTTR</sequence>
<reference evidence="3" key="1">
    <citation type="submission" date="2021-02" db="EMBL/GenBank/DDBJ databases">
        <authorList>
            <person name="Nowell W R."/>
        </authorList>
    </citation>
    <scope>NUCLEOTIDE SEQUENCE</scope>
</reference>
<keyword evidence="1" id="KW-1133">Transmembrane helix</keyword>
<evidence type="ECO:0008006" key="5">
    <source>
        <dbReference type="Google" id="ProtNLM"/>
    </source>
</evidence>
<evidence type="ECO:0000313" key="3">
    <source>
        <dbReference type="EMBL" id="CAF1656005.1"/>
    </source>
</evidence>
<proteinExistence type="predicted"/>
<keyword evidence="1" id="KW-0812">Transmembrane</keyword>
<feature type="transmembrane region" description="Helical" evidence="1">
    <location>
        <begin position="111"/>
        <end position="134"/>
    </location>
</feature>
<feature type="chain" id="PRO_5032326634" description="Transmembrane protein" evidence="2">
    <location>
        <begin position="19"/>
        <end position="192"/>
    </location>
</feature>